<gene>
    <name evidence="8" type="ORF">CEP51_002313</name>
</gene>
<evidence type="ECO:0000313" key="9">
    <source>
        <dbReference type="Proteomes" id="UP000287972"/>
    </source>
</evidence>
<organism evidence="8 9">
    <name type="scientific">Fusarium floridanum</name>
    <dbReference type="NCBI Taxonomy" id="1325733"/>
    <lineage>
        <taxon>Eukaryota</taxon>
        <taxon>Fungi</taxon>
        <taxon>Dikarya</taxon>
        <taxon>Ascomycota</taxon>
        <taxon>Pezizomycotina</taxon>
        <taxon>Sordariomycetes</taxon>
        <taxon>Hypocreomycetidae</taxon>
        <taxon>Hypocreales</taxon>
        <taxon>Nectriaceae</taxon>
        <taxon>Fusarium</taxon>
        <taxon>Fusarium solani species complex</taxon>
    </lineage>
</organism>
<evidence type="ECO:0000256" key="6">
    <source>
        <dbReference type="SAM" id="Phobius"/>
    </source>
</evidence>
<evidence type="ECO:0000256" key="5">
    <source>
        <dbReference type="ARBA" id="ARBA00038359"/>
    </source>
</evidence>
<feature type="transmembrane region" description="Helical" evidence="6">
    <location>
        <begin position="57"/>
        <end position="80"/>
    </location>
</feature>
<evidence type="ECO:0000256" key="4">
    <source>
        <dbReference type="ARBA" id="ARBA00023136"/>
    </source>
</evidence>
<feature type="transmembrane region" description="Helical" evidence="6">
    <location>
        <begin position="100"/>
        <end position="125"/>
    </location>
</feature>
<protein>
    <recommendedName>
        <fullName evidence="7">Rhodopsin domain-containing protein</fullName>
    </recommendedName>
</protein>
<dbReference type="Proteomes" id="UP000287972">
    <property type="component" value="Unassembled WGS sequence"/>
</dbReference>
<dbReference type="PANTHER" id="PTHR33048">
    <property type="entry name" value="PTH11-LIKE INTEGRAL MEMBRANE PROTEIN (AFU_ORTHOLOGUE AFUA_5G11245)"/>
    <property type="match status" value="1"/>
</dbReference>
<evidence type="ECO:0000256" key="2">
    <source>
        <dbReference type="ARBA" id="ARBA00022692"/>
    </source>
</evidence>
<feature type="transmembrane region" description="Helical" evidence="6">
    <location>
        <begin position="170"/>
        <end position="196"/>
    </location>
</feature>
<accession>A0A428SC39</accession>
<dbReference type="InterPro" id="IPR052337">
    <property type="entry name" value="SAT4-like"/>
</dbReference>
<comment type="subcellular location">
    <subcellularLocation>
        <location evidence="1">Membrane</location>
        <topology evidence="1">Multi-pass membrane protein</topology>
    </subcellularLocation>
</comment>
<comment type="caution">
    <text evidence="8">The sequence shown here is derived from an EMBL/GenBank/DDBJ whole genome shotgun (WGS) entry which is preliminary data.</text>
</comment>
<dbReference type="PANTHER" id="PTHR33048:SF47">
    <property type="entry name" value="INTEGRAL MEMBRANE PROTEIN-RELATED"/>
    <property type="match status" value="1"/>
</dbReference>
<keyword evidence="3 6" id="KW-1133">Transmembrane helix</keyword>
<feature type="transmembrane region" description="Helical" evidence="6">
    <location>
        <begin position="137"/>
        <end position="158"/>
    </location>
</feature>
<dbReference type="EMBL" id="NKCL01000033">
    <property type="protein sequence ID" value="RSL87331.1"/>
    <property type="molecule type" value="Genomic_DNA"/>
</dbReference>
<keyword evidence="2 6" id="KW-0812">Transmembrane</keyword>
<comment type="similarity">
    <text evidence="5">Belongs to the SAT4 family.</text>
</comment>
<feature type="transmembrane region" description="Helical" evidence="6">
    <location>
        <begin position="24"/>
        <end position="45"/>
    </location>
</feature>
<dbReference type="GO" id="GO:0016020">
    <property type="term" value="C:membrane"/>
    <property type="evidence" value="ECO:0007669"/>
    <property type="project" value="UniProtKB-SubCell"/>
</dbReference>
<sequence length="250" mass="27643">MDNEAPVPTPVGFMSHTQGGSTSLFYTGIFMPVFSIPIVLLRLWTSQHVVNKWRKDDTLIVIATTLVLLQSVLVCISARLGSGDHVYNVSPKEFRLLLDLSKWAGVPLYAISTLIIKAAILLFYLRFSVDRSFEICTYSVLLVVVVYCLAQCIGHMAIPCYKPTDAGCQPITVLFITCAALNVATDLAILFLPIWILRPMKVPTGRKVGIALILMAGGFVSAVSIVRLVSTIYVKTVDITYEWGNSIKWR</sequence>
<reference evidence="8 9" key="1">
    <citation type="submission" date="2017-06" db="EMBL/GenBank/DDBJ databases">
        <title>Comparative genomic analysis of Ambrosia Fusariam Clade fungi.</title>
        <authorList>
            <person name="Stajich J.E."/>
            <person name="Carrillo J."/>
            <person name="Kijimoto T."/>
            <person name="Eskalen A."/>
            <person name="O'Donnell K."/>
            <person name="Kasson M."/>
        </authorList>
    </citation>
    <scope>NUCLEOTIDE SEQUENCE [LARGE SCALE GENOMIC DNA]</scope>
    <source>
        <strain evidence="8 9">NRRL62606</strain>
    </source>
</reference>
<name>A0A428SC39_9HYPO</name>
<feature type="transmembrane region" description="Helical" evidence="6">
    <location>
        <begin position="208"/>
        <end position="234"/>
    </location>
</feature>
<keyword evidence="4 6" id="KW-0472">Membrane</keyword>
<evidence type="ECO:0000313" key="8">
    <source>
        <dbReference type="EMBL" id="RSL87331.1"/>
    </source>
</evidence>
<evidence type="ECO:0000259" key="7">
    <source>
        <dbReference type="Pfam" id="PF20684"/>
    </source>
</evidence>
<keyword evidence="9" id="KW-1185">Reference proteome</keyword>
<dbReference type="InterPro" id="IPR049326">
    <property type="entry name" value="Rhodopsin_dom_fungi"/>
</dbReference>
<evidence type="ECO:0000256" key="1">
    <source>
        <dbReference type="ARBA" id="ARBA00004141"/>
    </source>
</evidence>
<feature type="domain" description="Rhodopsin" evidence="7">
    <location>
        <begin position="41"/>
        <end position="249"/>
    </location>
</feature>
<proteinExistence type="inferred from homology"/>
<dbReference type="AlphaFoldDB" id="A0A428SC39"/>
<dbReference type="Pfam" id="PF20684">
    <property type="entry name" value="Fung_rhodopsin"/>
    <property type="match status" value="1"/>
</dbReference>
<evidence type="ECO:0000256" key="3">
    <source>
        <dbReference type="ARBA" id="ARBA00022989"/>
    </source>
</evidence>